<dbReference type="PANTHER" id="PTHR31286:SF99">
    <property type="entry name" value="DUF4283 DOMAIN-CONTAINING PROTEIN"/>
    <property type="match status" value="1"/>
</dbReference>
<gene>
    <name evidence="3" type="ORF">Tsubulata_001267</name>
</gene>
<protein>
    <recommendedName>
        <fullName evidence="2">DUF4283 domain-containing protein</fullName>
    </recommendedName>
</protein>
<dbReference type="Pfam" id="PF14111">
    <property type="entry name" value="DUF4283"/>
    <property type="match status" value="1"/>
</dbReference>
<feature type="region of interest" description="Disordered" evidence="1">
    <location>
        <begin position="250"/>
        <end position="280"/>
    </location>
</feature>
<organism evidence="3 4">
    <name type="scientific">Turnera subulata</name>
    <dbReference type="NCBI Taxonomy" id="218843"/>
    <lineage>
        <taxon>Eukaryota</taxon>
        <taxon>Viridiplantae</taxon>
        <taxon>Streptophyta</taxon>
        <taxon>Embryophyta</taxon>
        <taxon>Tracheophyta</taxon>
        <taxon>Spermatophyta</taxon>
        <taxon>Magnoliopsida</taxon>
        <taxon>eudicotyledons</taxon>
        <taxon>Gunneridae</taxon>
        <taxon>Pentapetalae</taxon>
        <taxon>rosids</taxon>
        <taxon>fabids</taxon>
        <taxon>Malpighiales</taxon>
        <taxon>Passifloraceae</taxon>
        <taxon>Turnera</taxon>
    </lineage>
</organism>
<sequence length="280" mass="31097">MLSDSFKHRLSKPWEQAVVVKLLGRAIGYKTLYSKIQSLWKRKGPFKIIDLEINYYLVRFWDLEDCHHALLDGPWNIYGNVLSVHPWSPEFRPSTGKINKEVTWIQLSGFPVQKYHSRILNALGSLVGSPVKLDSNSENPSRGKFAKIAVCVDLTKPLLGTVTLDGDEFLVVYEGLPQICGDCGKVGHNTPACPDRKSAGASGDPSNPASLGANHSHPEREGNSVATGNNSDKERKIWRVDECTQEIKKTSQETCRRSATPGGLSSFRRCKHGQSIRALE</sequence>
<dbReference type="InterPro" id="IPR040256">
    <property type="entry name" value="At4g02000-like"/>
</dbReference>
<dbReference type="EMBL" id="JAKUCV010004898">
    <property type="protein sequence ID" value="KAJ4833644.1"/>
    <property type="molecule type" value="Genomic_DNA"/>
</dbReference>
<evidence type="ECO:0000259" key="2">
    <source>
        <dbReference type="Pfam" id="PF14111"/>
    </source>
</evidence>
<evidence type="ECO:0000313" key="4">
    <source>
        <dbReference type="Proteomes" id="UP001141552"/>
    </source>
</evidence>
<reference evidence="3" key="1">
    <citation type="submission" date="2022-02" db="EMBL/GenBank/DDBJ databases">
        <authorList>
            <person name="Henning P.M."/>
            <person name="McCubbin A.G."/>
            <person name="Shore J.S."/>
        </authorList>
    </citation>
    <scope>NUCLEOTIDE SEQUENCE</scope>
    <source>
        <strain evidence="3">F60SS</strain>
        <tissue evidence="3">Leaves</tissue>
    </source>
</reference>
<dbReference type="PANTHER" id="PTHR31286">
    <property type="entry name" value="GLYCINE-RICH CELL WALL STRUCTURAL PROTEIN 1.8-LIKE"/>
    <property type="match status" value="1"/>
</dbReference>
<accession>A0A9Q0FLD7</accession>
<name>A0A9Q0FLD7_9ROSI</name>
<feature type="region of interest" description="Disordered" evidence="1">
    <location>
        <begin position="194"/>
        <end position="237"/>
    </location>
</feature>
<dbReference type="Proteomes" id="UP001141552">
    <property type="component" value="Unassembled WGS sequence"/>
</dbReference>
<keyword evidence="4" id="KW-1185">Reference proteome</keyword>
<proteinExistence type="predicted"/>
<comment type="caution">
    <text evidence="3">The sequence shown here is derived from an EMBL/GenBank/DDBJ whole genome shotgun (WGS) entry which is preliminary data.</text>
</comment>
<evidence type="ECO:0000256" key="1">
    <source>
        <dbReference type="SAM" id="MobiDB-lite"/>
    </source>
</evidence>
<dbReference type="InterPro" id="IPR025558">
    <property type="entry name" value="DUF4283"/>
</dbReference>
<feature type="domain" description="DUF4283" evidence="2">
    <location>
        <begin position="14"/>
        <end position="94"/>
    </location>
</feature>
<evidence type="ECO:0000313" key="3">
    <source>
        <dbReference type="EMBL" id="KAJ4833644.1"/>
    </source>
</evidence>
<dbReference type="AlphaFoldDB" id="A0A9Q0FLD7"/>
<reference evidence="3" key="2">
    <citation type="journal article" date="2023" name="Plants (Basel)">
        <title>Annotation of the Turnera subulata (Passifloraceae) Draft Genome Reveals the S-Locus Evolved after the Divergence of Turneroideae from Passifloroideae in a Stepwise Manner.</title>
        <authorList>
            <person name="Henning P.M."/>
            <person name="Roalson E.H."/>
            <person name="Mir W."/>
            <person name="McCubbin A.G."/>
            <person name="Shore J.S."/>
        </authorList>
    </citation>
    <scope>NUCLEOTIDE SEQUENCE</scope>
    <source>
        <strain evidence="3">F60SS</strain>
    </source>
</reference>
<dbReference type="OrthoDB" id="1096772at2759"/>